<dbReference type="SUPFAM" id="SSF109604">
    <property type="entry name" value="HD-domain/PDEase-like"/>
    <property type="match status" value="1"/>
</dbReference>
<gene>
    <name evidence="4" type="ORF">Q4F26_03500</name>
</gene>
<name>A0AA43UCE9_9LACT</name>
<keyword evidence="4" id="KW-0378">Hydrolase</keyword>
<proteinExistence type="inferred from homology"/>
<keyword evidence="5" id="KW-1185">Reference proteome</keyword>
<dbReference type="Proteomes" id="UP001171751">
    <property type="component" value="Unassembled WGS sequence"/>
</dbReference>
<dbReference type="Gene3D" id="3.30.420.150">
    <property type="entry name" value="Exopolyphosphatase. Domain 2"/>
    <property type="match status" value="1"/>
</dbReference>
<comment type="caution">
    <text evidence="4">The sequence shown here is derived from an EMBL/GenBank/DDBJ whole genome shotgun (WGS) entry which is preliminary data.</text>
</comment>
<feature type="domain" description="Ppx/GppA phosphatase C-terminal" evidence="3">
    <location>
        <begin position="319"/>
        <end position="469"/>
    </location>
</feature>
<dbReference type="EMBL" id="JAUNQW010000010">
    <property type="protein sequence ID" value="MDO5457388.1"/>
    <property type="molecule type" value="Genomic_DNA"/>
</dbReference>
<dbReference type="Gene3D" id="3.30.420.40">
    <property type="match status" value="1"/>
</dbReference>
<dbReference type="InterPro" id="IPR003695">
    <property type="entry name" value="Ppx_GppA_N"/>
</dbReference>
<dbReference type="CDD" id="cd24052">
    <property type="entry name" value="ASKHA_NBD_HpPPX-GppA-like"/>
    <property type="match status" value="1"/>
</dbReference>
<dbReference type="InterPro" id="IPR050273">
    <property type="entry name" value="GppA/Ppx_hydrolase"/>
</dbReference>
<evidence type="ECO:0000313" key="4">
    <source>
        <dbReference type="EMBL" id="MDO5457388.1"/>
    </source>
</evidence>
<dbReference type="PANTHER" id="PTHR30005:SF0">
    <property type="entry name" value="RETROGRADE REGULATION PROTEIN 2"/>
    <property type="match status" value="1"/>
</dbReference>
<dbReference type="PANTHER" id="PTHR30005">
    <property type="entry name" value="EXOPOLYPHOSPHATASE"/>
    <property type="match status" value="1"/>
</dbReference>
<dbReference type="InterPro" id="IPR048950">
    <property type="entry name" value="Ppx_GppA_C"/>
</dbReference>
<evidence type="ECO:0000259" key="3">
    <source>
        <dbReference type="Pfam" id="PF21447"/>
    </source>
</evidence>
<reference evidence="4" key="1">
    <citation type="submission" date="2023-07" db="EMBL/GenBank/DDBJ databases">
        <title>Between Cages and Wild: Unraveling the Impact of Captivity on Animal Microbiomes and Antimicrobial Resistance.</title>
        <authorList>
            <person name="Schmartz G.P."/>
            <person name="Rehner J."/>
            <person name="Schuff M.J."/>
            <person name="Becker S.L."/>
            <person name="Kravczyk M."/>
            <person name="Gurevich A."/>
            <person name="Francke R."/>
            <person name="Mueller R."/>
            <person name="Keller V."/>
            <person name="Keller A."/>
        </authorList>
    </citation>
    <scope>NUCLEOTIDE SEQUENCE</scope>
    <source>
        <strain evidence="4">S39M_St_73</strain>
    </source>
</reference>
<dbReference type="EC" id="3.6.1.-" evidence="4"/>
<accession>A0AA43UCE9</accession>
<dbReference type="Gene3D" id="1.10.3210.10">
    <property type="entry name" value="Hypothetical protein af1432"/>
    <property type="match status" value="1"/>
</dbReference>
<dbReference type="GO" id="GO:0006357">
    <property type="term" value="P:regulation of transcription by RNA polymerase II"/>
    <property type="evidence" value="ECO:0007669"/>
    <property type="project" value="TreeGrafter"/>
</dbReference>
<dbReference type="Pfam" id="PF02541">
    <property type="entry name" value="Ppx-GppA"/>
    <property type="match status" value="1"/>
</dbReference>
<evidence type="ECO:0000313" key="5">
    <source>
        <dbReference type="Proteomes" id="UP001171751"/>
    </source>
</evidence>
<comment type="similarity">
    <text evidence="1">Belongs to the GppA/Ppx family.</text>
</comment>
<evidence type="ECO:0000259" key="2">
    <source>
        <dbReference type="Pfam" id="PF02541"/>
    </source>
</evidence>
<dbReference type="SUPFAM" id="SSF53067">
    <property type="entry name" value="Actin-like ATPase domain"/>
    <property type="match status" value="2"/>
</dbReference>
<dbReference type="AlphaFoldDB" id="A0AA43UCE9"/>
<protein>
    <submittedName>
        <fullName evidence="4">Ppx/GppA family phosphatase</fullName>
        <ecNumber evidence="4">3.6.1.-</ecNumber>
    </submittedName>
</protein>
<organism evidence="4 5">
    <name type="scientific">Atopococcus tabaci</name>
    <dbReference type="NCBI Taxonomy" id="269774"/>
    <lineage>
        <taxon>Bacteria</taxon>
        <taxon>Bacillati</taxon>
        <taxon>Bacillota</taxon>
        <taxon>Bacilli</taxon>
        <taxon>Lactobacillales</taxon>
        <taxon>Carnobacteriaceae</taxon>
        <taxon>Atopococcus</taxon>
    </lineage>
</organism>
<sequence>MKNENRVALVDIGSNTVRLVIFSYDQFYNVSELQNIKVPARLASYINEDSEMTREGIDKLTKILINFKRVVMRFDVENTIYVATAAVRQSKNVKAIEKEVKKKLDLDMQVLSEDQEAFYGNYAVRHTMDFKKGVTVDIGGGSTEVVLFTQDRRLETVSLPFGAVTLKEKFFEESSHNNTKAIKKTCKFIRQQLETLDWLVDSEVSIIGIGGSVRNIGEVHQRANDYPIAGIHGYRMSVKDIEETLQIFTSRTMSDLDDLDGLSKERKDTIIPANIVFQQILEVAESENLYISNNGLREGYIIEYLNEKYNTPYGLSNIKAQQIARIARKYKVSSYAVNQRFIIADELVRELEKNKILTLSQKELKIMYYGCVLYYLGAYIENSGWSQHTFYIISNISLAGFNQKERITIALIASFKNKSLFNQYTEDFKSWFTSVELERILYLGGIVKFAEALNDSQVNIVENIQIDPTDSGDYNLTVNYAGSLIAEEYRANKQKNHIQRFIDGDLHITFNDHVK</sequence>
<dbReference type="InterPro" id="IPR043129">
    <property type="entry name" value="ATPase_NBD"/>
</dbReference>
<feature type="domain" description="Ppx/GppA phosphatase N-terminal" evidence="2">
    <location>
        <begin position="31"/>
        <end position="306"/>
    </location>
</feature>
<dbReference type="Pfam" id="PF21447">
    <property type="entry name" value="Ppx-GppA_III"/>
    <property type="match status" value="1"/>
</dbReference>
<evidence type="ECO:0000256" key="1">
    <source>
        <dbReference type="ARBA" id="ARBA00007125"/>
    </source>
</evidence>
<dbReference type="GO" id="GO:0016787">
    <property type="term" value="F:hydrolase activity"/>
    <property type="evidence" value="ECO:0007669"/>
    <property type="project" value="UniProtKB-KW"/>
</dbReference>